<dbReference type="Proteomes" id="UP000249757">
    <property type="component" value="Unassembled WGS sequence"/>
</dbReference>
<keyword evidence="3" id="KW-1185">Reference proteome</keyword>
<gene>
    <name evidence="2" type="ORF">Ptr86124_013269</name>
</gene>
<organism evidence="2 3">
    <name type="scientific">Pyrenophora tritici-repentis</name>
    <dbReference type="NCBI Taxonomy" id="45151"/>
    <lineage>
        <taxon>Eukaryota</taxon>
        <taxon>Fungi</taxon>
        <taxon>Dikarya</taxon>
        <taxon>Ascomycota</taxon>
        <taxon>Pezizomycotina</taxon>
        <taxon>Dothideomycetes</taxon>
        <taxon>Pleosporomycetidae</taxon>
        <taxon>Pleosporales</taxon>
        <taxon>Pleosporineae</taxon>
        <taxon>Pleosporaceae</taxon>
        <taxon>Pyrenophora</taxon>
    </lineage>
</organism>
<evidence type="ECO:0000256" key="1">
    <source>
        <dbReference type="SAM" id="MobiDB-lite"/>
    </source>
</evidence>
<reference evidence="3" key="1">
    <citation type="journal article" date="2022" name="Microb. Genom.">
        <title>A global pangenome for the wheat fungal pathogen Pyrenophora tritici-repentis and prediction of effector protein structural homology.</title>
        <authorList>
            <person name="Moolhuijzen P.M."/>
            <person name="See P.T."/>
            <person name="Shi G."/>
            <person name="Powell H.R."/>
            <person name="Cockram J."/>
            <person name="Jorgensen L.N."/>
            <person name="Benslimane H."/>
            <person name="Strelkov S.E."/>
            <person name="Turner J."/>
            <person name="Liu Z."/>
            <person name="Moffat C.S."/>
        </authorList>
    </citation>
    <scope>NUCLEOTIDE SEQUENCE [LARGE SCALE GENOMIC DNA]</scope>
</reference>
<evidence type="ECO:0000313" key="2">
    <source>
        <dbReference type="EMBL" id="KAI1507855.1"/>
    </source>
</evidence>
<proteinExistence type="predicted"/>
<evidence type="ECO:0000313" key="3">
    <source>
        <dbReference type="Proteomes" id="UP000249757"/>
    </source>
</evidence>
<accession>A0A922N4A8</accession>
<dbReference type="EMBL" id="NRDI02000032">
    <property type="protein sequence ID" value="KAI1507855.1"/>
    <property type="molecule type" value="Genomic_DNA"/>
</dbReference>
<feature type="compositionally biased region" description="Acidic residues" evidence="1">
    <location>
        <begin position="29"/>
        <end position="48"/>
    </location>
</feature>
<dbReference type="AlphaFoldDB" id="A0A922N4A8"/>
<feature type="region of interest" description="Disordered" evidence="1">
    <location>
        <begin position="1"/>
        <end position="49"/>
    </location>
</feature>
<name>A0A922N4A8_9PLEO</name>
<protein>
    <submittedName>
        <fullName evidence="2">RTA protein</fullName>
    </submittedName>
</protein>
<sequence>MANLYQPAPRQLRGCSRRSACQSRVPDAGDNDEETEDEYLQDETGEDDVLAKGEAAWGIGGDEEAGSAGLD</sequence>
<comment type="caution">
    <text evidence="2">The sequence shown here is derived from an EMBL/GenBank/DDBJ whole genome shotgun (WGS) entry which is preliminary data.</text>
</comment>